<gene>
    <name evidence="1" type="ORF">GMO17_25210</name>
</gene>
<dbReference type="Proteomes" id="UP000423413">
    <property type="component" value="Chromosome"/>
</dbReference>
<organism evidence="1 2">
    <name type="scientific">Pseudomonas coronafaciens pv. coronafaciens</name>
    <dbReference type="NCBI Taxonomy" id="235275"/>
    <lineage>
        <taxon>Bacteria</taxon>
        <taxon>Pseudomonadati</taxon>
        <taxon>Pseudomonadota</taxon>
        <taxon>Gammaproteobacteria</taxon>
        <taxon>Pseudomonadales</taxon>
        <taxon>Pseudomonadaceae</taxon>
        <taxon>Pseudomonas</taxon>
        <taxon>Pseudomonas coronafaciens</taxon>
    </lineage>
</organism>
<dbReference type="EMBL" id="CP046441">
    <property type="protein sequence ID" value="QGT84215.1"/>
    <property type="molecule type" value="Genomic_DNA"/>
</dbReference>
<reference evidence="1 2" key="1">
    <citation type="submission" date="2019-11" db="EMBL/GenBank/DDBJ databases">
        <title>Complete genome sequence of Pseudomonas syringae pv. coronafaciens isolate B19001 originated in imported oat cereal.</title>
        <authorList>
            <person name="Kim S.M."/>
            <person name="Lee B.C."/>
            <person name="Seo S.J."/>
            <person name="Lee J.E."/>
            <person name="Choi N.J."/>
            <person name="Park J.H."/>
        </authorList>
    </citation>
    <scope>NUCLEOTIDE SEQUENCE [LARGE SCALE GENOMIC DNA]</scope>
    <source>
        <strain evidence="1 2">B19001</strain>
    </source>
</reference>
<name>A0AAE6QNB9_9PSED</name>
<dbReference type="RefSeq" id="WP_024671237.1">
    <property type="nucleotide sequence ID" value="NZ_CP046441.1"/>
</dbReference>
<sequence length="108" mass="12004">MVKVNPDPPNRPLSNAPVMDKAVVKRAMACYLPTSRPAKEPHDGKFDFISLEATLIHALDFLRCASATAHELGDEMEGSQRDLAFAFVHMMDMAKVMIERSLECVEEA</sequence>
<evidence type="ECO:0000313" key="2">
    <source>
        <dbReference type="Proteomes" id="UP000423413"/>
    </source>
</evidence>
<accession>A0AAE6QNB9</accession>
<proteinExistence type="predicted"/>
<protein>
    <recommendedName>
        <fullName evidence="3">DUF3077 domain-containing protein</fullName>
    </recommendedName>
</protein>
<dbReference type="Pfam" id="PF19619">
    <property type="entry name" value="DUF6124"/>
    <property type="match status" value="1"/>
</dbReference>
<evidence type="ECO:0008006" key="3">
    <source>
        <dbReference type="Google" id="ProtNLM"/>
    </source>
</evidence>
<dbReference type="AlphaFoldDB" id="A0AAE6QNB9"/>
<evidence type="ECO:0000313" key="1">
    <source>
        <dbReference type="EMBL" id="QGT84215.1"/>
    </source>
</evidence>